<protein>
    <submittedName>
        <fullName evidence="2">Uncharacterized protein</fullName>
    </submittedName>
</protein>
<feature type="compositionally biased region" description="Polar residues" evidence="1">
    <location>
        <begin position="1"/>
        <end position="13"/>
    </location>
</feature>
<comment type="caution">
    <text evidence="2">The sequence shown here is derived from an EMBL/GenBank/DDBJ whole genome shotgun (WGS) entry which is preliminary data.</text>
</comment>
<organism evidence="2 3">
    <name type="scientific">Apiospora marii</name>
    <dbReference type="NCBI Taxonomy" id="335849"/>
    <lineage>
        <taxon>Eukaryota</taxon>
        <taxon>Fungi</taxon>
        <taxon>Dikarya</taxon>
        <taxon>Ascomycota</taxon>
        <taxon>Pezizomycotina</taxon>
        <taxon>Sordariomycetes</taxon>
        <taxon>Xylariomycetidae</taxon>
        <taxon>Amphisphaeriales</taxon>
        <taxon>Apiosporaceae</taxon>
        <taxon>Apiospora</taxon>
    </lineage>
</organism>
<dbReference type="Proteomes" id="UP001396898">
    <property type="component" value="Unassembled WGS sequence"/>
</dbReference>
<evidence type="ECO:0000313" key="2">
    <source>
        <dbReference type="EMBL" id="KAK8006263.1"/>
    </source>
</evidence>
<keyword evidence="3" id="KW-1185">Reference proteome</keyword>
<gene>
    <name evidence="2" type="ORF">PG991_012560</name>
</gene>
<name>A0ABR1RC06_9PEZI</name>
<proteinExistence type="predicted"/>
<evidence type="ECO:0000256" key="1">
    <source>
        <dbReference type="SAM" id="MobiDB-lite"/>
    </source>
</evidence>
<evidence type="ECO:0000313" key="3">
    <source>
        <dbReference type="Proteomes" id="UP001396898"/>
    </source>
</evidence>
<reference evidence="2 3" key="1">
    <citation type="submission" date="2023-01" db="EMBL/GenBank/DDBJ databases">
        <title>Analysis of 21 Apiospora genomes using comparative genomics revels a genus with tremendous synthesis potential of carbohydrate active enzymes and secondary metabolites.</title>
        <authorList>
            <person name="Sorensen T."/>
        </authorList>
    </citation>
    <scope>NUCLEOTIDE SEQUENCE [LARGE SCALE GENOMIC DNA]</scope>
    <source>
        <strain evidence="2 3">CBS 20057</strain>
    </source>
</reference>
<accession>A0ABR1RC06</accession>
<dbReference type="EMBL" id="JAQQWI010000017">
    <property type="protein sequence ID" value="KAK8006263.1"/>
    <property type="molecule type" value="Genomic_DNA"/>
</dbReference>
<sequence length="232" mass="25349">MASDSTKPPSTISLRAPSAYLTDKSQPSTTDGGVFVSPPLEWLYRTWSVTHSTLPMWRSARNVRITYKPLPTATASEVHIDDLVEYEKANKSGAYKTVAGVDKPDPTVPASWNWRGKGWLKIASSHWEVLGWGEKPLSPSAAAAAAASAEQQEQQQPAATVERWVVTWFAATLFTPEGIDIYSDRPEGISPETLAGVTAALNSLESAPKVVEYVAKDLREIEIQLPWKQGKA</sequence>
<feature type="region of interest" description="Disordered" evidence="1">
    <location>
        <begin position="1"/>
        <end position="32"/>
    </location>
</feature>